<dbReference type="OrthoDB" id="695956at2759"/>
<dbReference type="SUPFAM" id="SSF81383">
    <property type="entry name" value="F-box domain"/>
    <property type="match status" value="1"/>
</dbReference>
<dbReference type="Proteomes" id="UP000604825">
    <property type="component" value="Unassembled WGS sequence"/>
</dbReference>
<dbReference type="PANTHER" id="PTHR34709:SF28">
    <property type="entry name" value="OS08G0272601 PROTEIN"/>
    <property type="match status" value="1"/>
</dbReference>
<feature type="domain" description="FBD" evidence="1">
    <location>
        <begin position="464"/>
        <end position="493"/>
    </location>
</feature>
<dbReference type="Pfam" id="PF08387">
    <property type="entry name" value="FBD"/>
    <property type="match status" value="1"/>
</dbReference>
<evidence type="ECO:0000313" key="3">
    <source>
        <dbReference type="Proteomes" id="UP000604825"/>
    </source>
</evidence>
<dbReference type="AlphaFoldDB" id="A0A811QMQ6"/>
<sequence>MGVRSRRSNSKRRRAATVSIGDSGGVGGVDLISGLNDDLLLRILYLVPDAENVVRTHALSRRWRGLWTGVAALRFDFSSWRKICRSDAAAERYIAFVNGALALRATAAKEPAFVEDLAISFDISEQETGQLVPLSVEAAQGWIRYAVQHAVKSFILKLMLPWQWRFDLDRDDNDIEHPVMTLDEMDNNFAKMETMHLRLGGAELRLPCSTVVFPSLIDLSLEDIEVPAGGGYLLSRLVSSACCPRLHKLRLRQLSFDLSTIEVLRIEADTLLELSLESMFKLQFLELRTPSLQVLHIEDSFDLNGFTVSAPRLENLRFCVQQPLHIDDVHGQLSSVGTLKIQMFSHGETDAEDRNDAGIHVLQCCRLTRCLEVSFEIPKTKYQTVDIIKGRIPLLPHVTHLAVDIKLWERHSAGPGVACLLAQCSNIKYLRLQVCYIIKKKNQSELDLLCDNNSCHWRSHEFSLDHLEKVEFKELMGTDCEFQFIQFILTKATGIRKVGGPGAIRRSWQLRPIAAIPVC</sequence>
<protein>
    <recommendedName>
        <fullName evidence="1">FBD domain-containing protein</fullName>
    </recommendedName>
</protein>
<dbReference type="PANTHER" id="PTHR34709">
    <property type="entry name" value="OS10G0396666 PROTEIN"/>
    <property type="match status" value="1"/>
</dbReference>
<reference evidence="2" key="1">
    <citation type="submission" date="2020-10" db="EMBL/GenBank/DDBJ databases">
        <authorList>
            <person name="Han B."/>
            <person name="Lu T."/>
            <person name="Zhao Q."/>
            <person name="Huang X."/>
            <person name="Zhao Y."/>
        </authorList>
    </citation>
    <scope>NUCLEOTIDE SEQUENCE</scope>
</reference>
<evidence type="ECO:0000313" key="2">
    <source>
        <dbReference type="EMBL" id="CAD6262293.1"/>
    </source>
</evidence>
<keyword evidence="3" id="KW-1185">Reference proteome</keyword>
<dbReference type="InterPro" id="IPR036047">
    <property type="entry name" value="F-box-like_dom_sf"/>
</dbReference>
<accession>A0A811QMQ6</accession>
<dbReference type="EMBL" id="CAJGYO010000012">
    <property type="protein sequence ID" value="CAD6262293.1"/>
    <property type="molecule type" value="Genomic_DNA"/>
</dbReference>
<name>A0A811QMQ6_9POAL</name>
<dbReference type="InterPro" id="IPR006566">
    <property type="entry name" value="FBD"/>
</dbReference>
<dbReference type="InterPro" id="IPR055312">
    <property type="entry name" value="FBL15-like"/>
</dbReference>
<comment type="caution">
    <text evidence="2">The sequence shown here is derived from an EMBL/GenBank/DDBJ whole genome shotgun (WGS) entry which is preliminary data.</text>
</comment>
<gene>
    <name evidence="2" type="ORF">NCGR_LOCUS45657</name>
</gene>
<organism evidence="2 3">
    <name type="scientific">Miscanthus lutarioriparius</name>
    <dbReference type="NCBI Taxonomy" id="422564"/>
    <lineage>
        <taxon>Eukaryota</taxon>
        <taxon>Viridiplantae</taxon>
        <taxon>Streptophyta</taxon>
        <taxon>Embryophyta</taxon>
        <taxon>Tracheophyta</taxon>
        <taxon>Spermatophyta</taxon>
        <taxon>Magnoliopsida</taxon>
        <taxon>Liliopsida</taxon>
        <taxon>Poales</taxon>
        <taxon>Poaceae</taxon>
        <taxon>PACMAD clade</taxon>
        <taxon>Panicoideae</taxon>
        <taxon>Andropogonodae</taxon>
        <taxon>Andropogoneae</taxon>
        <taxon>Saccharinae</taxon>
        <taxon>Miscanthus</taxon>
    </lineage>
</organism>
<evidence type="ECO:0000259" key="1">
    <source>
        <dbReference type="Pfam" id="PF08387"/>
    </source>
</evidence>
<proteinExistence type="predicted"/>